<dbReference type="PANTHER" id="PTHR34704:SF1">
    <property type="entry name" value="ATPASE"/>
    <property type="match status" value="1"/>
</dbReference>
<name>A0A161MF24_9ACTN</name>
<reference evidence="4" key="2">
    <citation type="submission" date="2016-04" db="EMBL/GenBank/DDBJ databases">
        <title>Planomonospora sphaerica JCM9374 whole genome shotgun sequence.</title>
        <authorList>
            <person name="Suzuki T."/>
            <person name="Dohra H."/>
            <person name="Kodani S."/>
        </authorList>
    </citation>
    <scope>NUCLEOTIDE SEQUENCE [LARGE SCALE GENOMIC DNA]</scope>
    <source>
        <strain evidence="4">JCM 9374</strain>
    </source>
</reference>
<dbReference type="EMBL" id="BDCX01000019">
    <property type="protein sequence ID" value="GAT70833.1"/>
    <property type="molecule type" value="Genomic_DNA"/>
</dbReference>
<dbReference type="Gene3D" id="3.40.50.300">
    <property type="entry name" value="P-loop containing nucleotide triphosphate hydrolases"/>
    <property type="match status" value="1"/>
</dbReference>
<gene>
    <name evidence="3" type="ORF">PS9374_06521</name>
</gene>
<dbReference type="Proteomes" id="UP000077701">
    <property type="component" value="Unassembled WGS sequence"/>
</dbReference>
<dbReference type="PANTHER" id="PTHR34704">
    <property type="entry name" value="ATPASE"/>
    <property type="match status" value="1"/>
</dbReference>
<evidence type="ECO:0000313" key="4">
    <source>
        <dbReference type="Proteomes" id="UP000077701"/>
    </source>
</evidence>
<evidence type="ECO:0000313" key="3">
    <source>
        <dbReference type="EMBL" id="GAT70833.1"/>
    </source>
</evidence>
<evidence type="ECO:0000259" key="2">
    <source>
        <dbReference type="Pfam" id="PF03008"/>
    </source>
</evidence>
<dbReference type="OrthoDB" id="3209349at2"/>
<dbReference type="GO" id="GO:0005524">
    <property type="term" value="F:ATP binding"/>
    <property type="evidence" value="ECO:0007669"/>
    <property type="project" value="InterPro"/>
</dbReference>
<evidence type="ECO:0000259" key="1">
    <source>
        <dbReference type="Pfam" id="PF01637"/>
    </source>
</evidence>
<feature type="domain" description="ATPase" evidence="1">
    <location>
        <begin position="32"/>
        <end position="195"/>
    </location>
</feature>
<reference evidence="3 4" key="1">
    <citation type="journal article" date="2016" name="Genome Announc.">
        <title>Draft Genome Sequence of Planomonospora sphaerica JCM9374, a Rare Actinomycete.</title>
        <authorList>
            <person name="Dohra H."/>
            <person name="Suzuki T."/>
            <person name="Inoue Y."/>
            <person name="Kodani S."/>
        </authorList>
    </citation>
    <scope>NUCLEOTIDE SEQUENCE [LARGE SCALE GENOMIC DNA]</scope>
    <source>
        <strain evidence="3 4">JCM 9374</strain>
    </source>
</reference>
<organism evidence="3 4">
    <name type="scientific">Planomonospora sphaerica</name>
    <dbReference type="NCBI Taxonomy" id="161355"/>
    <lineage>
        <taxon>Bacteria</taxon>
        <taxon>Bacillati</taxon>
        <taxon>Actinomycetota</taxon>
        <taxon>Actinomycetes</taxon>
        <taxon>Streptosporangiales</taxon>
        <taxon>Streptosporangiaceae</taxon>
        <taxon>Planomonospora</taxon>
    </lineage>
</organism>
<dbReference type="AlphaFoldDB" id="A0A161MF24"/>
<accession>A0A161MF24</accession>
<dbReference type="Pfam" id="PF03008">
    <property type="entry name" value="DUF234"/>
    <property type="match status" value="1"/>
</dbReference>
<dbReference type="InterPro" id="IPR027417">
    <property type="entry name" value="P-loop_NTPase"/>
</dbReference>
<keyword evidence="4" id="KW-1185">Reference proteome</keyword>
<dbReference type="Pfam" id="PF01637">
    <property type="entry name" value="ATPase_2"/>
    <property type="match status" value="1"/>
</dbReference>
<proteinExistence type="predicted"/>
<sequence length="480" mass="52010">MKSTDFAGRASDLDRLDAQLRLVAEGRGGTRGRAVIVTGRRRVGKSRLVQEFCDRSGRPYVVFQATRGRNPVAERSDFAEAVACSGLVGGELVQGAVPQDWNHALRTLALAAGDETPCIVVLDEVPWLIEQDGEFEGALQTVWDRHLSGRPILLLLVGSDLSVMEALQEYGRPFFGRAAHMTVKPLDLGDVADMTGLAAADAVDALLITGGFPEVLRSWEPGMDRTAFLRASLANPLSPLLAAGELSLLGEFPSATHARAVLETIGAGERTFSAIAANVGGAAPLPSGTLSPILANLIAKRVVAADLPLSDQPDTKNKRYRIADHYLRFWLAFLQRALADSERGRPDLALRRIERSWTAWRGRAVEPLVRDSLARMLPDDAWPDTEAVGGWWNRRNNPEIDLVGADREPVANRVHFTGSIKWLDARPFDRRDHDELVRGSAAVPGATADTPKVAVSRAGFEPGLPLAAGWTPEDLLAAWA</sequence>
<comment type="caution">
    <text evidence="3">The sequence shown here is derived from an EMBL/GenBank/DDBJ whole genome shotgun (WGS) entry which is preliminary data.</text>
</comment>
<dbReference type="InterPro" id="IPR004256">
    <property type="entry name" value="DUF234"/>
</dbReference>
<dbReference type="InterPro" id="IPR011579">
    <property type="entry name" value="ATPase_dom"/>
</dbReference>
<feature type="domain" description="DUF234" evidence="2">
    <location>
        <begin position="330"/>
        <end position="424"/>
    </location>
</feature>
<dbReference type="SUPFAM" id="SSF52540">
    <property type="entry name" value="P-loop containing nucleoside triphosphate hydrolases"/>
    <property type="match status" value="1"/>
</dbReference>
<dbReference type="STRING" id="161355.PS9374_06521"/>
<protein>
    <submittedName>
        <fullName evidence="3">ATPase</fullName>
    </submittedName>
</protein>
<dbReference type="RefSeq" id="WP_068903420.1">
    <property type="nucleotide sequence ID" value="NZ_BDCX01000019.1"/>
</dbReference>